<gene>
    <name evidence="5" type="ORF">H8E23_15780</name>
</gene>
<protein>
    <submittedName>
        <fullName evidence="5">Response regulator</fullName>
    </submittedName>
</protein>
<dbReference type="CDD" id="cd17569">
    <property type="entry name" value="REC_HupR-like"/>
    <property type="match status" value="1"/>
</dbReference>
<dbReference type="InterPro" id="IPR001789">
    <property type="entry name" value="Sig_transdc_resp-reg_receiver"/>
</dbReference>
<keyword evidence="2" id="KW-0175">Coiled coil</keyword>
<dbReference type="EMBL" id="JACNJH010000227">
    <property type="protein sequence ID" value="MBC8362845.1"/>
    <property type="molecule type" value="Genomic_DNA"/>
</dbReference>
<proteinExistence type="predicted"/>
<dbReference type="InterPro" id="IPR006675">
    <property type="entry name" value="HDIG_dom"/>
</dbReference>
<comment type="caution">
    <text evidence="5">The sequence shown here is derived from an EMBL/GenBank/DDBJ whole genome shotgun (WGS) entry which is preliminary data.</text>
</comment>
<dbReference type="Gene3D" id="1.10.3210.10">
    <property type="entry name" value="Hypothetical protein af1432"/>
    <property type="match status" value="1"/>
</dbReference>
<dbReference type="SUPFAM" id="SSF52172">
    <property type="entry name" value="CheY-like"/>
    <property type="match status" value="1"/>
</dbReference>
<name>A0A8J6NUB1_9BACT</name>
<feature type="coiled-coil region" evidence="2">
    <location>
        <begin position="134"/>
        <end position="183"/>
    </location>
</feature>
<sequence length="455" mass="52237">MPLKYKHTIMVVDDEASIIKALHRLFRKDNYQILTASSAPEGLDLLKKAQKPVSLIISDQRMPGMNGSQFLEQAQKLFPDAIRFLLTGHSDMDAIIAAINKGGIHRYLTKPWNDDDLMLQVRQSLQQYELILENRRLLALIHKQNKELQQLNKQLEQKVQERSQEIIEKNKKLSDLNKELESSFYNTVRAFASLTEMQAPSLAGHGRRVSYLAREMAQLLELPENEVTHIEIAALLHDVGKLGLPPKLIEGKGNHWTSQEKALFHKHPEEGQNIVRFIKNLDHVGLMIRSHHERYDGQGYPDQLSEETIPLGSRIIAVADTYDNIANLKVNAKACIDDYLKERKTTQDQLAENELLPQAAIHHLKQFGFTRYDPDIVKVFLEYIRKKGIPSHKEKEVTIDQLKAGMMLIESLYTQKGRFLLPQNTVLTEEYIEKLNIIHQNDPIAEAVYVLENQL</sequence>
<feature type="domain" description="HD-GYP" evidence="4">
    <location>
        <begin position="180"/>
        <end position="376"/>
    </location>
</feature>
<dbReference type="SMART" id="SM00471">
    <property type="entry name" value="HDc"/>
    <property type="match status" value="1"/>
</dbReference>
<dbReference type="InterPro" id="IPR003607">
    <property type="entry name" value="HD/PDEase_dom"/>
</dbReference>
<dbReference type="SUPFAM" id="SSF109604">
    <property type="entry name" value="HD-domain/PDEase-like"/>
    <property type="match status" value="1"/>
</dbReference>
<dbReference type="AlphaFoldDB" id="A0A8J6NUB1"/>
<dbReference type="CDD" id="cd00077">
    <property type="entry name" value="HDc"/>
    <property type="match status" value="1"/>
</dbReference>
<keyword evidence="1" id="KW-0597">Phosphoprotein</keyword>
<dbReference type="Pfam" id="PF13487">
    <property type="entry name" value="HD_5"/>
    <property type="match status" value="1"/>
</dbReference>
<dbReference type="InterPro" id="IPR011006">
    <property type="entry name" value="CheY-like_superfamily"/>
</dbReference>
<dbReference type="PANTHER" id="PTHR45228">
    <property type="entry name" value="CYCLIC DI-GMP PHOSPHODIESTERASE TM_0186-RELATED"/>
    <property type="match status" value="1"/>
</dbReference>
<evidence type="ECO:0000259" key="3">
    <source>
        <dbReference type="PROSITE" id="PS50110"/>
    </source>
</evidence>
<evidence type="ECO:0000259" key="4">
    <source>
        <dbReference type="PROSITE" id="PS51832"/>
    </source>
</evidence>
<reference evidence="5 6" key="1">
    <citation type="submission" date="2020-08" db="EMBL/GenBank/DDBJ databases">
        <title>Bridging the membrane lipid divide: bacteria of the FCB group superphylum have the potential to synthesize archaeal ether lipids.</title>
        <authorList>
            <person name="Villanueva L."/>
            <person name="Von Meijenfeldt F.A.B."/>
            <person name="Westbye A.B."/>
            <person name="Yadav S."/>
            <person name="Hopmans E.C."/>
            <person name="Dutilh B.E."/>
            <person name="Sinninghe Damste J.S."/>
        </authorList>
    </citation>
    <scope>NUCLEOTIDE SEQUENCE [LARGE SCALE GENOMIC DNA]</scope>
    <source>
        <strain evidence="5">NIOZ-UU30</strain>
    </source>
</reference>
<dbReference type="PROSITE" id="PS50110">
    <property type="entry name" value="RESPONSE_REGULATORY"/>
    <property type="match status" value="1"/>
</dbReference>
<dbReference type="PANTHER" id="PTHR45228:SF8">
    <property type="entry name" value="TWO-COMPONENT RESPONSE REGULATOR-RELATED"/>
    <property type="match status" value="1"/>
</dbReference>
<dbReference type="SMART" id="SM00448">
    <property type="entry name" value="REC"/>
    <property type="match status" value="1"/>
</dbReference>
<feature type="domain" description="Response regulatory" evidence="3">
    <location>
        <begin position="8"/>
        <end position="125"/>
    </location>
</feature>
<organism evidence="5 6">
    <name type="scientific">Candidatus Desulfatibia profunda</name>
    <dbReference type="NCBI Taxonomy" id="2841695"/>
    <lineage>
        <taxon>Bacteria</taxon>
        <taxon>Pseudomonadati</taxon>
        <taxon>Thermodesulfobacteriota</taxon>
        <taxon>Desulfobacteria</taxon>
        <taxon>Desulfobacterales</taxon>
        <taxon>Desulfobacterales incertae sedis</taxon>
        <taxon>Candidatus Desulfatibia</taxon>
    </lineage>
</organism>
<dbReference type="InterPro" id="IPR052020">
    <property type="entry name" value="Cyclic_di-GMP/3'3'-cGAMP_PDE"/>
</dbReference>
<feature type="modified residue" description="4-aspartylphosphate" evidence="1">
    <location>
        <position position="59"/>
    </location>
</feature>
<dbReference type="Proteomes" id="UP000603434">
    <property type="component" value="Unassembled WGS sequence"/>
</dbReference>
<evidence type="ECO:0000256" key="2">
    <source>
        <dbReference type="SAM" id="Coils"/>
    </source>
</evidence>
<dbReference type="InterPro" id="IPR037522">
    <property type="entry name" value="HD_GYP_dom"/>
</dbReference>
<evidence type="ECO:0000313" key="6">
    <source>
        <dbReference type="Proteomes" id="UP000603434"/>
    </source>
</evidence>
<dbReference type="Gene3D" id="3.40.50.2300">
    <property type="match status" value="1"/>
</dbReference>
<dbReference type="GO" id="GO:0000160">
    <property type="term" value="P:phosphorelay signal transduction system"/>
    <property type="evidence" value="ECO:0007669"/>
    <property type="project" value="InterPro"/>
</dbReference>
<evidence type="ECO:0000256" key="1">
    <source>
        <dbReference type="PROSITE-ProRule" id="PRU00169"/>
    </source>
</evidence>
<dbReference type="PROSITE" id="PS51832">
    <property type="entry name" value="HD_GYP"/>
    <property type="match status" value="1"/>
</dbReference>
<dbReference type="NCBIfam" id="TIGR00277">
    <property type="entry name" value="HDIG"/>
    <property type="match status" value="1"/>
</dbReference>
<evidence type="ECO:0000313" key="5">
    <source>
        <dbReference type="EMBL" id="MBC8362845.1"/>
    </source>
</evidence>
<dbReference type="Pfam" id="PF00072">
    <property type="entry name" value="Response_reg"/>
    <property type="match status" value="1"/>
</dbReference>
<accession>A0A8J6NUB1</accession>